<dbReference type="GO" id="GO:0016780">
    <property type="term" value="F:phosphotransferase activity, for other substituted phosphate groups"/>
    <property type="evidence" value="ECO:0007669"/>
    <property type="project" value="TreeGrafter"/>
</dbReference>
<dbReference type="PANTHER" id="PTHR30576">
    <property type="entry name" value="COLANIC BIOSYNTHESIS UDP-GLUCOSE LIPID CARRIER TRANSFERASE"/>
    <property type="match status" value="1"/>
</dbReference>
<accession>A0A1M7GRI4</accession>
<sequence length="233" mass="26543">MTPGKRIFDLLLALVLVLALLPVMGLIAALIALCDGRPVLHRSERMKTPDDGFILWKFRSMRPSAEPDGATGGDKAARITPLGHTLRRSRLDELPQLFNILRGDMSFVGPRPPLRRHVKDHRNLYARVLRNRPGLTGLATLRFHRIEDRLLSVCRTAHETEQVYATRCIARKARLDLLWARHASLWFDLWLLVQTVSSLWLRPAVTRDKDRRISLRDRPSAAPPTAPARRRPG</sequence>
<protein>
    <submittedName>
        <fullName evidence="5">Sugar transferase involved in LPS biosynthesis (Colanic, teichoic acid)</fullName>
    </submittedName>
</protein>
<keyword evidence="5" id="KW-0808">Transferase</keyword>
<comment type="similarity">
    <text evidence="1">Belongs to the bacterial sugar transferase family.</text>
</comment>
<feature type="region of interest" description="Disordered" evidence="3">
    <location>
        <begin position="214"/>
        <end position="233"/>
    </location>
</feature>
<organism evidence="5 6">
    <name type="scientific">Roseovarius litoreus</name>
    <dbReference type="NCBI Taxonomy" id="1155722"/>
    <lineage>
        <taxon>Bacteria</taxon>
        <taxon>Pseudomonadati</taxon>
        <taxon>Pseudomonadota</taxon>
        <taxon>Alphaproteobacteria</taxon>
        <taxon>Rhodobacterales</taxon>
        <taxon>Roseobacteraceae</taxon>
        <taxon>Roseovarius</taxon>
    </lineage>
</organism>
<dbReference type="AlphaFoldDB" id="A0A1M7GRI4"/>
<dbReference type="Pfam" id="PF02397">
    <property type="entry name" value="Bac_transf"/>
    <property type="match status" value="1"/>
</dbReference>
<dbReference type="GO" id="GO:0000271">
    <property type="term" value="P:polysaccharide biosynthetic process"/>
    <property type="evidence" value="ECO:0007669"/>
    <property type="project" value="UniProtKB-KW"/>
</dbReference>
<evidence type="ECO:0000256" key="2">
    <source>
        <dbReference type="ARBA" id="ARBA00023169"/>
    </source>
</evidence>
<dbReference type="Proteomes" id="UP000322545">
    <property type="component" value="Unassembled WGS sequence"/>
</dbReference>
<proteinExistence type="inferred from homology"/>
<evidence type="ECO:0000256" key="1">
    <source>
        <dbReference type="ARBA" id="ARBA00006464"/>
    </source>
</evidence>
<reference evidence="5 6" key="1">
    <citation type="submission" date="2016-11" db="EMBL/GenBank/DDBJ databases">
        <authorList>
            <person name="Varghese N."/>
            <person name="Submissions S."/>
        </authorList>
    </citation>
    <scope>NUCLEOTIDE SEQUENCE [LARGE SCALE GENOMIC DNA]</scope>
    <source>
        <strain evidence="5 6">DSM 28249</strain>
    </source>
</reference>
<evidence type="ECO:0000313" key="5">
    <source>
        <dbReference type="EMBL" id="SHM18932.1"/>
    </source>
</evidence>
<evidence type="ECO:0000313" key="6">
    <source>
        <dbReference type="Proteomes" id="UP000322545"/>
    </source>
</evidence>
<evidence type="ECO:0000256" key="3">
    <source>
        <dbReference type="SAM" id="MobiDB-lite"/>
    </source>
</evidence>
<dbReference type="InterPro" id="IPR003362">
    <property type="entry name" value="Bact_transf"/>
</dbReference>
<dbReference type="EMBL" id="FRCB01000005">
    <property type="protein sequence ID" value="SHM18932.1"/>
    <property type="molecule type" value="Genomic_DNA"/>
</dbReference>
<gene>
    <name evidence="5" type="ORF">SAMN05443432_105122</name>
</gene>
<name>A0A1M7GRI4_9RHOB</name>
<keyword evidence="6" id="KW-1185">Reference proteome</keyword>
<dbReference type="PANTHER" id="PTHR30576:SF20">
    <property type="entry name" value="QUINOVOSAMINEPHOSPHOTRANSFERAE-RELATED"/>
    <property type="match status" value="1"/>
</dbReference>
<dbReference type="RefSeq" id="WP_149779692.1">
    <property type="nucleotide sequence ID" value="NZ_FRCB01000005.1"/>
</dbReference>
<evidence type="ECO:0000259" key="4">
    <source>
        <dbReference type="Pfam" id="PF02397"/>
    </source>
</evidence>
<feature type="domain" description="Bacterial sugar transferase" evidence="4">
    <location>
        <begin position="5"/>
        <end position="198"/>
    </location>
</feature>
<keyword evidence="2" id="KW-0270">Exopolysaccharide synthesis</keyword>